<feature type="compositionally biased region" description="Pro residues" evidence="1">
    <location>
        <begin position="112"/>
        <end position="124"/>
    </location>
</feature>
<dbReference type="PANTHER" id="PTHR22973">
    <property type="entry name" value="LD35087P"/>
    <property type="match status" value="1"/>
</dbReference>
<dbReference type="PANTHER" id="PTHR22973:SF3">
    <property type="entry name" value="PROTEIN TMED8"/>
    <property type="match status" value="1"/>
</dbReference>
<name>A0A183SY49_SCHSO</name>
<accession>A0A183SY49</accession>
<dbReference type="STRING" id="70667.A0A183SY49"/>
<dbReference type="AlphaFoldDB" id="A0A183SY49"/>
<evidence type="ECO:0000313" key="5">
    <source>
        <dbReference type="WBParaSite" id="SSLN_0000949601-mRNA-1"/>
    </source>
</evidence>
<organism evidence="5">
    <name type="scientific">Schistocephalus solidus</name>
    <name type="common">Tapeworm</name>
    <dbReference type="NCBI Taxonomy" id="70667"/>
    <lineage>
        <taxon>Eukaryota</taxon>
        <taxon>Metazoa</taxon>
        <taxon>Spiralia</taxon>
        <taxon>Lophotrochozoa</taxon>
        <taxon>Platyhelminthes</taxon>
        <taxon>Cestoda</taxon>
        <taxon>Eucestoda</taxon>
        <taxon>Diphyllobothriidea</taxon>
        <taxon>Diphyllobothriidae</taxon>
        <taxon>Schistocephalus</taxon>
    </lineage>
</organism>
<dbReference type="InterPro" id="IPR052269">
    <property type="entry name" value="Golgi-PI4KB_interaction"/>
</dbReference>
<dbReference type="InterPro" id="IPR014352">
    <property type="entry name" value="FERM/acyl-CoA-bd_prot_sf"/>
</dbReference>
<feature type="domain" description="ACB" evidence="2">
    <location>
        <begin position="1"/>
        <end position="88"/>
    </location>
</feature>
<gene>
    <name evidence="3" type="ORF">SSLN_LOCUS9147</name>
</gene>
<reference evidence="3 4" key="2">
    <citation type="submission" date="2018-11" db="EMBL/GenBank/DDBJ databases">
        <authorList>
            <consortium name="Pathogen Informatics"/>
        </authorList>
    </citation>
    <scope>NUCLEOTIDE SEQUENCE [LARGE SCALE GENOMIC DNA]</scope>
    <source>
        <strain evidence="3 4">NST_G2</strain>
    </source>
</reference>
<dbReference type="InterPro" id="IPR000582">
    <property type="entry name" value="Acyl-CoA-binding_protein"/>
</dbReference>
<dbReference type="InterPro" id="IPR035984">
    <property type="entry name" value="Acyl-CoA-binding_sf"/>
</dbReference>
<dbReference type="OrthoDB" id="5839451at2759"/>
<evidence type="ECO:0000313" key="4">
    <source>
        <dbReference type="Proteomes" id="UP000275846"/>
    </source>
</evidence>
<protein>
    <submittedName>
        <fullName evidence="5">ACB domain-containing protein</fullName>
    </submittedName>
</protein>
<feature type="region of interest" description="Disordered" evidence="1">
    <location>
        <begin position="181"/>
        <end position="214"/>
    </location>
</feature>
<dbReference type="Proteomes" id="UP000275846">
    <property type="component" value="Unassembled WGS sequence"/>
</dbReference>
<evidence type="ECO:0000259" key="2">
    <source>
        <dbReference type="PROSITE" id="PS51228"/>
    </source>
</evidence>
<dbReference type="EMBL" id="UYSU01035063">
    <property type="protein sequence ID" value="VDL95532.1"/>
    <property type="molecule type" value="Genomic_DNA"/>
</dbReference>
<dbReference type="Pfam" id="PF00887">
    <property type="entry name" value="ACBP"/>
    <property type="match status" value="1"/>
</dbReference>
<dbReference type="GO" id="GO:0000139">
    <property type="term" value="C:Golgi membrane"/>
    <property type="evidence" value="ECO:0007669"/>
    <property type="project" value="TreeGrafter"/>
</dbReference>
<keyword evidence="4" id="KW-1185">Reference proteome</keyword>
<evidence type="ECO:0000313" key="3">
    <source>
        <dbReference type="EMBL" id="VDL95532.1"/>
    </source>
</evidence>
<sequence>MAVILSELEAQVNKAFTLTYEQKILISALFNQAKHGPFTPDKAPDVGPFDFVGKERRAKWASLGNMSKSEAEDTFVQTLITICPRFAAHLEAVSAVPSFGIGTDDPPESSRLPPPTAHSPPPPACRFHIRAALNAQTLKQFQAYAAQQHPDDHAKQMKLISQLQDRHFHQYMEYLAQTHLPKSAEESPEANHSTHRHEQLTSADANPAPSAENVTFDEPNVEADELIVSFDVVLLFTSFQPGLAIDTIDCLLREKYDETEQQLKRVHIVELLEHVIRTRNWSTMARPGLTNAQEASQRTFVEARSCQGICGGTGFVRT</sequence>
<dbReference type="WBParaSite" id="SSLN_0000949601-mRNA-1">
    <property type="protein sequence ID" value="SSLN_0000949601-mRNA-1"/>
    <property type="gene ID" value="SSLN_0000949601"/>
</dbReference>
<dbReference type="Gene3D" id="1.20.80.10">
    <property type="match status" value="1"/>
</dbReference>
<feature type="region of interest" description="Disordered" evidence="1">
    <location>
        <begin position="99"/>
        <end position="124"/>
    </location>
</feature>
<dbReference type="GO" id="GO:0000062">
    <property type="term" value="F:fatty-acyl-CoA binding"/>
    <property type="evidence" value="ECO:0007669"/>
    <property type="project" value="InterPro"/>
</dbReference>
<reference evidence="5" key="1">
    <citation type="submission" date="2016-06" db="UniProtKB">
        <authorList>
            <consortium name="WormBaseParasite"/>
        </authorList>
    </citation>
    <scope>IDENTIFICATION</scope>
</reference>
<dbReference type="SUPFAM" id="SSF47027">
    <property type="entry name" value="Acyl-CoA binding protein"/>
    <property type="match status" value="1"/>
</dbReference>
<dbReference type="PROSITE" id="PS51228">
    <property type="entry name" value="ACB_2"/>
    <property type="match status" value="1"/>
</dbReference>
<evidence type="ECO:0000256" key="1">
    <source>
        <dbReference type="SAM" id="MobiDB-lite"/>
    </source>
</evidence>
<proteinExistence type="predicted"/>